<evidence type="ECO:0000256" key="5">
    <source>
        <dbReference type="ARBA" id="ARBA00022502"/>
    </source>
</evidence>
<keyword evidence="9 11" id="KW-0472">Membrane</keyword>
<keyword evidence="5 11" id="KW-0337">GPI-anchor biosynthesis</keyword>
<keyword evidence="12" id="KW-0378">Hydrolase</keyword>
<evidence type="ECO:0000256" key="11">
    <source>
        <dbReference type="RuleBase" id="RU366056"/>
    </source>
</evidence>
<dbReference type="GO" id="GO:0008233">
    <property type="term" value="F:peptidase activity"/>
    <property type="evidence" value="ECO:0007669"/>
    <property type="project" value="UniProtKB-KW"/>
</dbReference>
<evidence type="ECO:0000256" key="9">
    <source>
        <dbReference type="ARBA" id="ARBA00023136"/>
    </source>
</evidence>
<comment type="caution">
    <text evidence="12">The sequence shown here is derived from an EMBL/GenBank/DDBJ whole genome shotgun (WGS) entry which is preliminary data.</text>
</comment>
<dbReference type="InterPro" id="IPR042322">
    <property type="entry name" value="Pbn1"/>
</dbReference>
<evidence type="ECO:0000256" key="10">
    <source>
        <dbReference type="ARBA" id="ARBA00023180"/>
    </source>
</evidence>
<keyword evidence="12" id="KW-0645">Protease</keyword>
<comment type="function">
    <text evidence="11">Required for proper folding and/or the stability of a subset of proteins in the endoplasmic reticulum. Component of glycosylphosphatidylinositol-mannosyltransferase 1 which transfers the first of the 4 mannoses in the GPI-anchor precursors during GPI-anchor biosynthesis. Probably acts by stabilizing the mannosyltransferase GPI14.</text>
</comment>
<dbReference type="InterPro" id="IPR013233">
    <property type="entry name" value="PIG-X/PBN1"/>
</dbReference>
<evidence type="ECO:0000256" key="1">
    <source>
        <dbReference type="ARBA" id="ARBA00004643"/>
    </source>
</evidence>
<name>A0A8H3EED4_9LECA</name>
<dbReference type="PANTHER" id="PTHR28533">
    <property type="entry name" value="PROTEIN PBN1"/>
    <property type="match status" value="1"/>
</dbReference>
<evidence type="ECO:0000256" key="7">
    <source>
        <dbReference type="ARBA" id="ARBA00022824"/>
    </source>
</evidence>
<evidence type="ECO:0000256" key="8">
    <source>
        <dbReference type="ARBA" id="ARBA00022989"/>
    </source>
</evidence>
<comment type="subcellular location">
    <subcellularLocation>
        <location evidence="11">Endoplasmic reticulum membrane</location>
        <topology evidence="11">Single-pass membrane protein</topology>
    </subcellularLocation>
    <subcellularLocation>
        <location evidence="1">Endoplasmic reticulum membrane</location>
        <topology evidence="1">Single-pass type III membrane protein</topology>
    </subcellularLocation>
</comment>
<evidence type="ECO:0000256" key="6">
    <source>
        <dbReference type="ARBA" id="ARBA00022692"/>
    </source>
</evidence>
<gene>
    <name evidence="12" type="primary">PBN1</name>
    <name evidence="12" type="ORF">IMSHALPRED_000229</name>
</gene>
<feature type="transmembrane region" description="Helical" evidence="11">
    <location>
        <begin position="474"/>
        <end position="496"/>
    </location>
</feature>
<dbReference type="AlphaFoldDB" id="A0A8H3EED4"/>
<dbReference type="Pfam" id="PF08320">
    <property type="entry name" value="PIG-X"/>
    <property type="match status" value="1"/>
</dbReference>
<evidence type="ECO:0000256" key="3">
    <source>
        <dbReference type="ARBA" id="ARBA00010345"/>
    </source>
</evidence>
<dbReference type="GO" id="GO:0000030">
    <property type="term" value="F:mannosyltransferase activity"/>
    <property type="evidence" value="ECO:0007669"/>
    <property type="project" value="TreeGrafter"/>
</dbReference>
<dbReference type="Proteomes" id="UP000664534">
    <property type="component" value="Unassembled WGS sequence"/>
</dbReference>
<dbReference type="GO" id="GO:1990529">
    <property type="term" value="C:glycosylphosphatidylinositol-mannosyltransferase I complex"/>
    <property type="evidence" value="ECO:0007669"/>
    <property type="project" value="TreeGrafter"/>
</dbReference>
<proteinExistence type="inferred from homology"/>
<accession>A0A8H3EED4</accession>
<keyword evidence="13" id="KW-1185">Reference proteome</keyword>
<comment type="pathway">
    <text evidence="2 11">Glycolipid biosynthesis; glycosylphosphatidylinositol-anchor biosynthesis.</text>
</comment>
<dbReference type="GO" id="GO:0006506">
    <property type="term" value="P:GPI anchor biosynthetic process"/>
    <property type="evidence" value="ECO:0007669"/>
    <property type="project" value="UniProtKB-UniPathway"/>
</dbReference>
<dbReference type="EMBL" id="CAJPDT010000001">
    <property type="protein sequence ID" value="CAF9904984.1"/>
    <property type="molecule type" value="Genomic_DNA"/>
</dbReference>
<keyword evidence="10" id="KW-0325">Glycoprotein</keyword>
<keyword evidence="8 11" id="KW-1133">Transmembrane helix</keyword>
<evidence type="ECO:0000256" key="2">
    <source>
        <dbReference type="ARBA" id="ARBA00004687"/>
    </source>
</evidence>
<evidence type="ECO:0000256" key="4">
    <source>
        <dbReference type="ARBA" id="ARBA00020410"/>
    </source>
</evidence>
<dbReference type="GO" id="GO:0005789">
    <property type="term" value="C:endoplasmic reticulum membrane"/>
    <property type="evidence" value="ECO:0007669"/>
    <property type="project" value="UniProtKB-SubCell"/>
</dbReference>
<keyword evidence="6 11" id="KW-0812">Transmembrane</keyword>
<evidence type="ECO:0000313" key="12">
    <source>
        <dbReference type="EMBL" id="CAF9904984.1"/>
    </source>
</evidence>
<dbReference type="UniPathway" id="UPA00196"/>
<evidence type="ECO:0000313" key="13">
    <source>
        <dbReference type="Proteomes" id="UP000664534"/>
    </source>
</evidence>
<organism evidence="12 13">
    <name type="scientific">Imshaugia aleurites</name>
    <dbReference type="NCBI Taxonomy" id="172621"/>
    <lineage>
        <taxon>Eukaryota</taxon>
        <taxon>Fungi</taxon>
        <taxon>Dikarya</taxon>
        <taxon>Ascomycota</taxon>
        <taxon>Pezizomycotina</taxon>
        <taxon>Lecanoromycetes</taxon>
        <taxon>OSLEUM clade</taxon>
        <taxon>Lecanoromycetidae</taxon>
        <taxon>Lecanorales</taxon>
        <taxon>Lecanorineae</taxon>
        <taxon>Parmeliaceae</taxon>
        <taxon>Imshaugia</taxon>
    </lineage>
</organism>
<reference evidence="12" key="1">
    <citation type="submission" date="2021-03" db="EMBL/GenBank/DDBJ databases">
        <authorList>
            <person name="Tagirdzhanova G."/>
        </authorList>
    </citation>
    <scope>NUCLEOTIDE SEQUENCE</scope>
</reference>
<comment type="similarity">
    <text evidence="3 11">Belongs to the PIGX family.</text>
</comment>
<sequence length="503" mass="55203">MKERVTFLHRPDDAFNPKQLLLRNDSICVKSLNAAREDKLTFGLYELPQEVSNFNAHNVTPPTVVDVYSYGEPSSNVMNYTYDTSHLTHTSPDRLCPLLSKTLGICGNCERPEDTFIHLPVTSPRFASSAAFQYFQPLPSLTDLATYLHQKICPEKDESCRLRASSLEFADYLDIDYDTISQSFVLSAFWHSPPFGEDWDECIGNSQASVNIEVGVLANEKPTQPEELSLAGFLAVVGQDSKPNPTLFSFPSRHHGAPSTSAREYSTSFLHPTGLHPTLRLTFPSSTAPPADGCALHTYLTLPSSLFLDKYQLSSPNFLASKNLHSIRSLAGETNLEAPIWAVSEWGSALLLELAPPSPTLGPRPAGTVIEPGSSWHADIPLHLRYLPPGQAGQASISVAWPIVFWACPSEEGTKMNTNPFDRVNLGYDGLFGPRTMFYHLQPASDGKSLLEEIRVPVLDLGGSSMKLVESGTVTMVVLGFLWVSLKLLAVIRGILGEKKGGR</sequence>
<dbReference type="PANTHER" id="PTHR28533:SF1">
    <property type="entry name" value="PROTEIN PBN1"/>
    <property type="match status" value="1"/>
</dbReference>
<protein>
    <recommendedName>
        <fullName evidence="4 11">Protein PBN1</fullName>
    </recommendedName>
</protein>
<dbReference type="GO" id="GO:0006508">
    <property type="term" value="P:proteolysis"/>
    <property type="evidence" value="ECO:0007669"/>
    <property type="project" value="UniProtKB-KW"/>
</dbReference>
<dbReference type="SMART" id="SM00780">
    <property type="entry name" value="PIG-X"/>
    <property type="match status" value="1"/>
</dbReference>
<keyword evidence="7 11" id="KW-0256">Endoplasmic reticulum</keyword>
<dbReference type="OrthoDB" id="5546453at2759"/>